<gene>
    <name evidence="6" type="ORF">HMPREF1991_03070</name>
</gene>
<dbReference type="PROSITE" id="PS50042">
    <property type="entry name" value="CNMP_BINDING_3"/>
    <property type="match status" value="1"/>
</dbReference>
<dbReference type="eggNOG" id="COG0664">
    <property type="taxonomic scope" value="Bacteria"/>
</dbReference>
<dbReference type="GO" id="GO:0003677">
    <property type="term" value="F:DNA binding"/>
    <property type="evidence" value="ECO:0007669"/>
    <property type="project" value="UniProtKB-KW"/>
</dbReference>
<evidence type="ECO:0000259" key="5">
    <source>
        <dbReference type="PROSITE" id="PS51063"/>
    </source>
</evidence>
<dbReference type="EMBL" id="JNGW01000134">
    <property type="protein sequence ID" value="KDR50888.1"/>
    <property type="molecule type" value="Genomic_DNA"/>
</dbReference>
<evidence type="ECO:0000256" key="1">
    <source>
        <dbReference type="ARBA" id="ARBA00023015"/>
    </source>
</evidence>
<reference evidence="6 7" key="1">
    <citation type="submission" date="2013-08" db="EMBL/GenBank/DDBJ databases">
        <authorList>
            <person name="Weinstock G."/>
            <person name="Sodergren E."/>
            <person name="Wylie T."/>
            <person name="Fulton L."/>
            <person name="Fulton R."/>
            <person name="Fronick C."/>
            <person name="O'Laughlin M."/>
            <person name="Godfrey J."/>
            <person name="Miner T."/>
            <person name="Herter B."/>
            <person name="Appelbaum E."/>
            <person name="Cordes M."/>
            <person name="Lek S."/>
            <person name="Wollam A."/>
            <person name="Pepin K.H."/>
            <person name="Palsikar V.B."/>
            <person name="Mitreva M."/>
            <person name="Wilson R.K."/>
        </authorList>
    </citation>
    <scope>NUCLEOTIDE SEQUENCE [LARGE SCALE GENOMIC DNA]</scope>
    <source>
        <strain evidence="6 7">ATCC 15930</strain>
    </source>
</reference>
<evidence type="ECO:0000256" key="2">
    <source>
        <dbReference type="ARBA" id="ARBA00023125"/>
    </source>
</evidence>
<keyword evidence="3" id="KW-0804">Transcription</keyword>
<protein>
    <submittedName>
        <fullName evidence="6">Cyclic nucleotide-binding domain protein</fullName>
    </submittedName>
</protein>
<dbReference type="Pfam" id="PF13545">
    <property type="entry name" value="HTH_Crp_2"/>
    <property type="match status" value="1"/>
</dbReference>
<dbReference type="InterPro" id="IPR000595">
    <property type="entry name" value="cNMP-bd_dom"/>
</dbReference>
<dbReference type="InterPro" id="IPR014710">
    <property type="entry name" value="RmlC-like_jellyroll"/>
</dbReference>
<dbReference type="SUPFAM" id="SSF46785">
    <property type="entry name" value="Winged helix' DNA-binding domain"/>
    <property type="match status" value="1"/>
</dbReference>
<evidence type="ECO:0000313" key="7">
    <source>
        <dbReference type="Proteomes" id="UP000027442"/>
    </source>
</evidence>
<evidence type="ECO:0000259" key="4">
    <source>
        <dbReference type="PROSITE" id="PS50042"/>
    </source>
</evidence>
<dbReference type="InterPro" id="IPR018490">
    <property type="entry name" value="cNMP-bd_dom_sf"/>
</dbReference>
<dbReference type="SUPFAM" id="SSF51206">
    <property type="entry name" value="cAMP-binding domain-like"/>
    <property type="match status" value="1"/>
</dbReference>
<evidence type="ECO:0000256" key="3">
    <source>
        <dbReference type="ARBA" id="ARBA00023163"/>
    </source>
</evidence>
<dbReference type="Gene3D" id="2.60.120.10">
    <property type="entry name" value="Jelly Rolls"/>
    <property type="match status" value="1"/>
</dbReference>
<name>A0A069QDC1_HOYLO</name>
<dbReference type="SMART" id="SM00419">
    <property type="entry name" value="HTH_CRP"/>
    <property type="match status" value="1"/>
</dbReference>
<organism evidence="6 7">
    <name type="scientific">Hoylesella loescheii DSM 19665 = JCM 12249 = ATCC 15930</name>
    <dbReference type="NCBI Taxonomy" id="1122985"/>
    <lineage>
        <taxon>Bacteria</taxon>
        <taxon>Pseudomonadati</taxon>
        <taxon>Bacteroidota</taxon>
        <taxon>Bacteroidia</taxon>
        <taxon>Bacteroidales</taxon>
        <taxon>Prevotellaceae</taxon>
        <taxon>Hoylesella</taxon>
    </lineage>
</organism>
<dbReference type="PATRIC" id="fig|1122985.7.peg.3176"/>
<dbReference type="HOGENOM" id="CLU_075053_4_1_10"/>
<sequence length="225" mass="25294">MYNDVWNALEQATLFAGMKAEEIEGELKALDFNVRDIPAKDTFLYQGKACQEAIIVLDGELVARMTEGDNKTLTVDYLRTGTLLTPAFLFSNDRNAPVSLMAVSHARLFCMSVAHLDLLLHANMQVRHNFLRLLSDINLFLLNKIKSVYLAPLRDRLAQHLLRMARKTGSSNITLHHSRQELADLFGVRKSSLIRSLSELEAQGAIFVRQKEIVILNANMLKAGT</sequence>
<keyword evidence="7" id="KW-1185">Reference proteome</keyword>
<dbReference type="CDD" id="cd00038">
    <property type="entry name" value="CAP_ED"/>
    <property type="match status" value="1"/>
</dbReference>
<accession>A0A069QDC1</accession>
<comment type="caution">
    <text evidence="6">The sequence shown here is derived from an EMBL/GenBank/DDBJ whole genome shotgun (WGS) entry which is preliminary data.</text>
</comment>
<keyword evidence="1" id="KW-0805">Transcription regulation</keyword>
<dbReference type="PROSITE" id="PS51063">
    <property type="entry name" value="HTH_CRP_2"/>
    <property type="match status" value="1"/>
</dbReference>
<feature type="domain" description="HTH crp-type" evidence="5">
    <location>
        <begin position="151"/>
        <end position="219"/>
    </location>
</feature>
<dbReference type="InterPro" id="IPR036390">
    <property type="entry name" value="WH_DNA-bd_sf"/>
</dbReference>
<dbReference type="InterPro" id="IPR012318">
    <property type="entry name" value="HTH_CRP"/>
</dbReference>
<evidence type="ECO:0000313" key="6">
    <source>
        <dbReference type="EMBL" id="KDR50888.1"/>
    </source>
</evidence>
<feature type="domain" description="Cyclic nucleotide-binding" evidence="4">
    <location>
        <begin position="14"/>
        <end position="128"/>
    </location>
</feature>
<dbReference type="RefSeq" id="WP_018966796.1">
    <property type="nucleotide sequence ID" value="NZ_KB899211.1"/>
</dbReference>
<proteinExistence type="predicted"/>
<dbReference type="GO" id="GO:0006355">
    <property type="term" value="P:regulation of DNA-templated transcription"/>
    <property type="evidence" value="ECO:0007669"/>
    <property type="project" value="InterPro"/>
</dbReference>
<dbReference type="AlphaFoldDB" id="A0A069QDC1"/>
<keyword evidence="2" id="KW-0238">DNA-binding</keyword>
<dbReference type="Proteomes" id="UP000027442">
    <property type="component" value="Unassembled WGS sequence"/>
</dbReference>